<dbReference type="HOGENOM" id="CLU_907047_0_0_1"/>
<keyword evidence="4" id="KW-1185">Reference proteome</keyword>
<dbReference type="AlphaFoldDB" id="E0VA39"/>
<dbReference type="CTD" id="8238864"/>
<keyword evidence="1" id="KW-0812">Transmembrane</keyword>
<dbReference type="GeneID" id="8238864"/>
<feature type="transmembrane region" description="Helical" evidence="1">
    <location>
        <begin position="189"/>
        <end position="209"/>
    </location>
</feature>
<accession>E0VA39</accession>
<dbReference type="InterPro" id="IPR012464">
    <property type="entry name" value="DUF1676"/>
</dbReference>
<dbReference type="STRING" id="121224.E0VA39"/>
<dbReference type="KEGG" id="phu:Phum_PHUM026300"/>
<sequence length="307" mass="35256">MLKDSTTFEQSVNYTSPSWQCLQPKNDDENIIEIGENIFYCAKKNLYIHLMNNVDTECVDVGDGVTFIKEKQDDELSNREIYPMEEPTNFRGLMDAYSDFLSRRSARWNLGFIYPGLVMRIGPTLTGSGILEFGLEKRLDYNDRANLAPSQMLIRRVILPRLLGFRMNLSSLLPLIIGFILIVTKNAFVFSKVTLGLSILLTLKTLFLLQFFKYSENNFQTQNINRPTTVQHDPVDFDDSISITSSNHHHIRPQGYSFTDSLSDAFLSHVVKKIPTPPSYTLESSEKFIPKRTRTSGKRNFSWGKKR</sequence>
<dbReference type="OrthoDB" id="8197686at2759"/>
<dbReference type="EMBL" id="AAZO01000322">
    <property type="status" value="NOT_ANNOTATED_CDS"/>
    <property type="molecule type" value="Genomic_DNA"/>
</dbReference>
<keyword evidence="1" id="KW-0472">Membrane</keyword>
<name>E0VA39_PEDHC</name>
<dbReference type="Proteomes" id="UP000009046">
    <property type="component" value="Unassembled WGS sequence"/>
</dbReference>
<evidence type="ECO:0000313" key="4">
    <source>
        <dbReference type="Proteomes" id="UP000009046"/>
    </source>
</evidence>
<dbReference type="EnsemblMetazoa" id="PHUM026300-RA">
    <property type="protein sequence ID" value="PHUM026300-PA"/>
    <property type="gene ID" value="PHUM026300"/>
</dbReference>
<reference evidence="3" key="3">
    <citation type="submission" date="2021-02" db="UniProtKB">
        <authorList>
            <consortium name="EnsemblMetazoa"/>
        </authorList>
    </citation>
    <scope>IDENTIFICATION</scope>
    <source>
        <strain evidence="3">USDA</strain>
    </source>
</reference>
<dbReference type="RefSeq" id="XP_002422983.1">
    <property type="nucleotide sequence ID" value="XM_002422938.1"/>
</dbReference>
<dbReference type="EMBL" id="DS235004">
    <property type="protein sequence ID" value="EEB10245.1"/>
    <property type="molecule type" value="Genomic_DNA"/>
</dbReference>
<evidence type="ECO:0000256" key="1">
    <source>
        <dbReference type="SAM" id="Phobius"/>
    </source>
</evidence>
<feature type="transmembrane region" description="Helical" evidence="1">
    <location>
        <begin position="162"/>
        <end position="183"/>
    </location>
</feature>
<dbReference type="eggNOG" id="ENOG502S3M3">
    <property type="taxonomic scope" value="Eukaryota"/>
</dbReference>
<evidence type="ECO:0000313" key="2">
    <source>
        <dbReference type="EMBL" id="EEB10245.1"/>
    </source>
</evidence>
<dbReference type="InParanoid" id="E0VA39"/>
<organism>
    <name type="scientific">Pediculus humanus subsp. corporis</name>
    <name type="common">Body louse</name>
    <dbReference type="NCBI Taxonomy" id="121224"/>
    <lineage>
        <taxon>Eukaryota</taxon>
        <taxon>Metazoa</taxon>
        <taxon>Ecdysozoa</taxon>
        <taxon>Arthropoda</taxon>
        <taxon>Hexapoda</taxon>
        <taxon>Insecta</taxon>
        <taxon>Pterygota</taxon>
        <taxon>Neoptera</taxon>
        <taxon>Paraneoptera</taxon>
        <taxon>Psocodea</taxon>
        <taxon>Troctomorpha</taxon>
        <taxon>Phthiraptera</taxon>
        <taxon>Anoplura</taxon>
        <taxon>Pediculidae</taxon>
        <taxon>Pediculus</taxon>
    </lineage>
</organism>
<gene>
    <name evidence="3" type="primary">8238864</name>
    <name evidence="2" type="ORF">Phum_PHUM026300</name>
</gene>
<reference evidence="2" key="2">
    <citation type="submission" date="2007-04" db="EMBL/GenBank/DDBJ databases">
        <title>The genome of the human body louse.</title>
        <authorList>
            <consortium name="The Human Body Louse Genome Consortium"/>
            <person name="Kirkness E."/>
            <person name="Walenz B."/>
            <person name="Hass B."/>
            <person name="Bruggner R."/>
            <person name="Strausberg R."/>
        </authorList>
    </citation>
    <scope>NUCLEOTIDE SEQUENCE</scope>
    <source>
        <strain evidence="2">USDA</strain>
    </source>
</reference>
<evidence type="ECO:0000313" key="3">
    <source>
        <dbReference type="EnsemblMetazoa" id="PHUM026300-PA"/>
    </source>
</evidence>
<dbReference type="Pfam" id="PF07898">
    <property type="entry name" value="DUF1676"/>
    <property type="match status" value="1"/>
</dbReference>
<protein>
    <submittedName>
        <fullName evidence="2 3">Uncharacterized protein</fullName>
    </submittedName>
</protein>
<keyword evidence="1" id="KW-1133">Transmembrane helix</keyword>
<dbReference type="VEuPathDB" id="VectorBase:PHUM026300"/>
<proteinExistence type="predicted"/>
<reference evidence="2" key="1">
    <citation type="submission" date="2007-04" db="EMBL/GenBank/DDBJ databases">
        <title>Annotation of Pediculus humanus corporis strain USDA.</title>
        <authorList>
            <person name="Kirkness E."/>
            <person name="Hannick L."/>
            <person name="Hass B."/>
            <person name="Bruggner R."/>
            <person name="Lawson D."/>
            <person name="Bidwell S."/>
            <person name="Joardar V."/>
            <person name="Caler E."/>
            <person name="Walenz B."/>
            <person name="Inman J."/>
            <person name="Schobel S."/>
            <person name="Galinsky K."/>
            <person name="Amedeo P."/>
            <person name="Strausberg R."/>
        </authorList>
    </citation>
    <scope>NUCLEOTIDE SEQUENCE</scope>
    <source>
        <strain evidence="2">USDA</strain>
    </source>
</reference>